<feature type="domain" description="G" evidence="8">
    <location>
        <begin position="118"/>
        <end position="250"/>
    </location>
</feature>
<comment type="subcellular location">
    <subcellularLocation>
        <location evidence="1">Membrane</location>
        <topology evidence="1">Multi-pass membrane protein</topology>
    </subcellularLocation>
</comment>
<dbReference type="RefSeq" id="WP_009629342.1">
    <property type="nucleotide sequence ID" value="NZ_VBTY01000286.1"/>
</dbReference>
<organism evidence="9 10">
    <name type="scientific">Pseudanabaena catenata USMAC16</name>
    <dbReference type="NCBI Taxonomy" id="1855837"/>
    <lineage>
        <taxon>Bacteria</taxon>
        <taxon>Bacillati</taxon>
        <taxon>Cyanobacteriota</taxon>
        <taxon>Cyanophyceae</taxon>
        <taxon>Pseudanabaenales</taxon>
        <taxon>Pseudanabaenaceae</taxon>
        <taxon>Pseudanabaena</taxon>
    </lineage>
</organism>
<dbReference type="AlphaFoldDB" id="A0A9X4MCP7"/>
<evidence type="ECO:0000256" key="4">
    <source>
        <dbReference type="ARBA" id="ARBA00022989"/>
    </source>
</evidence>
<keyword evidence="10" id="KW-1185">Reference proteome</keyword>
<protein>
    <submittedName>
        <fullName evidence="9">DUF697 domain-containing protein</fullName>
    </submittedName>
</protein>
<sequence length="532" mass="59082">MLNYRTVLSHKSFPKKWLLGLGIISVAAIANALFSLEHDWHLLSITTMMVGGTLLFTNVRKSFAAANEQPQVIDRSFLFKELEQIQTAIIKIANPIERESLDAQARQISSNLQKNHFRIVIFGTGSAGKTSVLNALMGRKLGKTGAEIGTTTNRQEYAYQGIDFSPVGINPIHSDRNLESKLKRQISLLDTSGTQEIGAMGQQRELESRQIARNADLMVFVTAGDLTNSEYRDLEDLTGLGKRVILVFNKTDLYLPSDREGILKKLKQRTAEFLAETDIVAVSAQPSPIKVRQYSSAHANSPTHISAHNEVAKEWWEELPPDVSALKERIESILSNEWEDLLISNTHQQIVSLWQAINGAIAQERRQDATTIINRYQFIAATTVFANPIPAIDLLAGAAINTQMLIDLAKTYDRPLNFKQAQQYAMTIAQQLLQLGCIEIATSAIASCFKVNAVTYAIGGSVQAVTAAYLTHIGGMSFVAYLEQPEIPSDLRKSPISLDKLQQICQRTFQAFQSDRFVMDFVTNISRRVAAN</sequence>
<proteinExistence type="predicted"/>
<feature type="transmembrane region" description="Helical" evidence="7">
    <location>
        <begin position="17"/>
        <end position="34"/>
    </location>
</feature>
<dbReference type="SUPFAM" id="SSF52540">
    <property type="entry name" value="P-loop containing nucleoside triphosphate hydrolases"/>
    <property type="match status" value="1"/>
</dbReference>
<comment type="caution">
    <text evidence="9">The sequence shown here is derived from an EMBL/GenBank/DDBJ whole genome shotgun (WGS) entry which is preliminary data.</text>
</comment>
<evidence type="ECO:0000256" key="6">
    <source>
        <dbReference type="ARBA" id="ARBA00023136"/>
    </source>
</evidence>
<dbReference type="PANTHER" id="PTHR42714">
    <property type="entry name" value="TRNA MODIFICATION GTPASE GTPBP3"/>
    <property type="match status" value="1"/>
</dbReference>
<keyword evidence="5" id="KW-0342">GTP-binding</keyword>
<dbReference type="Pfam" id="PF01926">
    <property type="entry name" value="MMR_HSR1"/>
    <property type="match status" value="1"/>
</dbReference>
<keyword evidence="6 7" id="KW-0472">Membrane</keyword>
<dbReference type="GO" id="GO:0016020">
    <property type="term" value="C:membrane"/>
    <property type="evidence" value="ECO:0007669"/>
    <property type="project" value="UniProtKB-SubCell"/>
</dbReference>
<dbReference type="InterPro" id="IPR005225">
    <property type="entry name" value="Small_GTP-bd"/>
</dbReference>
<reference evidence="9" key="1">
    <citation type="submission" date="2019-05" db="EMBL/GenBank/DDBJ databases">
        <title>Whole genome sequencing of Pseudanabaena catenata USMAC16.</title>
        <authorList>
            <person name="Khan Z."/>
            <person name="Omar W.M."/>
            <person name="Convey P."/>
            <person name="Merican F."/>
            <person name="Najimudin N."/>
        </authorList>
    </citation>
    <scope>NUCLEOTIDE SEQUENCE</scope>
    <source>
        <strain evidence="9">USMAC16</strain>
    </source>
</reference>
<evidence type="ECO:0000256" key="3">
    <source>
        <dbReference type="ARBA" id="ARBA00022741"/>
    </source>
</evidence>
<evidence type="ECO:0000313" key="9">
    <source>
        <dbReference type="EMBL" id="MDG3497134.1"/>
    </source>
</evidence>
<evidence type="ECO:0000259" key="8">
    <source>
        <dbReference type="Pfam" id="PF01926"/>
    </source>
</evidence>
<accession>A0A9X4MCP7</accession>
<evidence type="ECO:0000256" key="2">
    <source>
        <dbReference type="ARBA" id="ARBA00022692"/>
    </source>
</evidence>
<name>A0A9X4MCP7_9CYAN</name>
<dbReference type="CDD" id="cd00880">
    <property type="entry name" value="Era_like"/>
    <property type="match status" value="1"/>
</dbReference>
<dbReference type="GO" id="GO:0002098">
    <property type="term" value="P:tRNA wobble uridine modification"/>
    <property type="evidence" value="ECO:0007669"/>
    <property type="project" value="TreeGrafter"/>
</dbReference>
<dbReference type="EMBL" id="VBTY01000286">
    <property type="protein sequence ID" value="MDG3497134.1"/>
    <property type="molecule type" value="Genomic_DNA"/>
</dbReference>
<evidence type="ECO:0000313" key="10">
    <source>
        <dbReference type="Proteomes" id="UP001152872"/>
    </source>
</evidence>
<dbReference type="InterPro" id="IPR021147">
    <property type="entry name" value="DUF697"/>
</dbReference>
<dbReference type="GO" id="GO:0005737">
    <property type="term" value="C:cytoplasm"/>
    <property type="evidence" value="ECO:0007669"/>
    <property type="project" value="TreeGrafter"/>
</dbReference>
<evidence type="ECO:0000256" key="7">
    <source>
        <dbReference type="SAM" id="Phobius"/>
    </source>
</evidence>
<dbReference type="Proteomes" id="UP001152872">
    <property type="component" value="Unassembled WGS sequence"/>
</dbReference>
<dbReference type="GO" id="GO:0005525">
    <property type="term" value="F:GTP binding"/>
    <property type="evidence" value="ECO:0007669"/>
    <property type="project" value="UniProtKB-KW"/>
</dbReference>
<keyword evidence="3" id="KW-0547">Nucleotide-binding</keyword>
<dbReference type="InterPro" id="IPR027417">
    <property type="entry name" value="P-loop_NTPase"/>
</dbReference>
<dbReference type="InterPro" id="IPR006073">
    <property type="entry name" value="GTP-bd"/>
</dbReference>
<keyword evidence="4 7" id="KW-1133">Transmembrane helix</keyword>
<evidence type="ECO:0000256" key="5">
    <source>
        <dbReference type="ARBA" id="ARBA00023134"/>
    </source>
</evidence>
<dbReference type="NCBIfam" id="TIGR00231">
    <property type="entry name" value="small_GTP"/>
    <property type="match status" value="1"/>
</dbReference>
<dbReference type="Pfam" id="PF05128">
    <property type="entry name" value="DUF697"/>
    <property type="match status" value="1"/>
</dbReference>
<keyword evidence="2 7" id="KW-0812">Transmembrane</keyword>
<dbReference type="GO" id="GO:0030488">
    <property type="term" value="P:tRNA methylation"/>
    <property type="evidence" value="ECO:0007669"/>
    <property type="project" value="TreeGrafter"/>
</dbReference>
<gene>
    <name evidence="9" type="ORF">FEV09_21575</name>
</gene>
<dbReference type="Gene3D" id="3.40.50.300">
    <property type="entry name" value="P-loop containing nucleotide triphosphate hydrolases"/>
    <property type="match status" value="1"/>
</dbReference>
<dbReference type="PANTHER" id="PTHR42714:SF2">
    <property type="entry name" value="TRNA MODIFICATION GTPASE GTPBP3, MITOCHONDRIAL"/>
    <property type="match status" value="1"/>
</dbReference>
<evidence type="ECO:0000256" key="1">
    <source>
        <dbReference type="ARBA" id="ARBA00004141"/>
    </source>
</evidence>